<proteinExistence type="predicted"/>
<gene>
    <name evidence="1" type="ORF">KDL01_14770</name>
</gene>
<accession>A0A941ESY1</accession>
<dbReference type="RefSeq" id="WP_212529054.1">
    <property type="nucleotide sequence ID" value="NZ_JAGSOG010000061.1"/>
</dbReference>
<keyword evidence="2" id="KW-1185">Reference proteome</keyword>
<dbReference type="EMBL" id="JAGSOG010000061">
    <property type="protein sequence ID" value="MBR7834534.1"/>
    <property type="molecule type" value="Genomic_DNA"/>
</dbReference>
<evidence type="ECO:0000313" key="1">
    <source>
        <dbReference type="EMBL" id="MBR7834534.1"/>
    </source>
</evidence>
<dbReference type="AlphaFoldDB" id="A0A941ESY1"/>
<name>A0A941ESY1_9ACTN</name>
<reference evidence="1" key="1">
    <citation type="submission" date="2021-04" db="EMBL/GenBank/DDBJ databases">
        <title>Genome based classification of Actinospica acidithermotolerans sp. nov., an actinobacterium isolated from an Indonesian hot spring.</title>
        <authorList>
            <person name="Kusuma A.B."/>
            <person name="Putra K.E."/>
            <person name="Nafisah S."/>
            <person name="Loh J."/>
            <person name="Nouioui I."/>
            <person name="Goodfellow M."/>
        </authorList>
    </citation>
    <scope>NUCLEOTIDE SEQUENCE</scope>
    <source>
        <strain evidence="1">CSCA 57</strain>
    </source>
</reference>
<protein>
    <submittedName>
        <fullName evidence="1">Uncharacterized protein</fullName>
    </submittedName>
</protein>
<dbReference type="Proteomes" id="UP000675781">
    <property type="component" value="Unassembled WGS sequence"/>
</dbReference>
<comment type="caution">
    <text evidence="1">The sequence shown here is derived from an EMBL/GenBank/DDBJ whole genome shotgun (WGS) entry which is preliminary data.</text>
</comment>
<sequence length="48" mass="4725">MVENEIVIGVEASASVLDIQGLTPEAPLKSVCVSLLSVIEGTGGGGGK</sequence>
<organism evidence="1 2">
    <name type="scientific">Actinospica durhamensis</name>
    <dbReference type="NCBI Taxonomy" id="1508375"/>
    <lineage>
        <taxon>Bacteria</taxon>
        <taxon>Bacillati</taxon>
        <taxon>Actinomycetota</taxon>
        <taxon>Actinomycetes</taxon>
        <taxon>Catenulisporales</taxon>
        <taxon>Actinospicaceae</taxon>
        <taxon>Actinospica</taxon>
    </lineage>
</organism>
<evidence type="ECO:0000313" key="2">
    <source>
        <dbReference type="Proteomes" id="UP000675781"/>
    </source>
</evidence>